<dbReference type="GO" id="GO:0003676">
    <property type="term" value="F:nucleic acid binding"/>
    <property type="evidence" value="ECO:0007669"/>
    <property type="project" value="InterPro"/>
</dbReference>
<name>A0A5E4RIB5_9BURK</name>
<dbReference type="PANTHER" id="PTHR47961">
    <property type="entry name" value="DNA POLYMERASE THETA, PUTATIVE (AFU_ORTHOLOGUE AFUA_1G05260)-RELATED"/>
    <property type="match status" value="1"/>
</dbReference>
<dbReference type="AlphaFoldDB" id="A0A5E4RIB5"/>
<sequence length="967" mass="105964">MKYELPVDHGLSGELEQHLLFRDASGGPAVSDVQYEALAAGVARGESVLVVSPTSTGKTQIALWAIAGGLERGCNTVYLVTHRALAKQKFEDFRSQLLGPFLGDNAASLVVATGDYVEDAEGIVPSEPLRAPLLVATYEKYLALLSASGAPKDMRNTVVVCDEIQLIGDFSRGQNVEVLLTLLRNAGWKQFVGLSAVLQQRDANDLANWLKVKLVALNAREKHLRYECWTEGRMVVVNSDKPDQTEEASLPAGVTLDPIAALMSLLGQQDSPRPVIVFCMKKQDTYDLARRFVETAYKGQKGQMSLAFDGLPATSANEFLAGILERRVACHTADLTDEERHVVETYLLDGRLDVVFATSTLAAGVNFPLGAAVFAGWSRWDSDLRTRVPMETSDFHNMAGRVGRMGFAHERGRVVFFASTKHELAVASKYLALGELPLIEPRVQPQRFSQLALQLVASGLCVTQDEVERLVCSSFSALREEDRNTVAFRRWPELLKGAVAGLVDLRFVVSTSTGRLAATPLGKAIGHSGLLPETGVFLLRYLVNKANALVQLLPSAISGGDTRRLAFLLFSACLASPEFRPQGGMKPTRTLPYPLDAVPLVDADGYSADLAEPMWNADIMPINGTWLSCEWLDGVAIRTLEGTLENLRAGMLHELFRNLGWALQGMAEIAAAACDKRVPQSNRPVSLHVDDGTLNVLARLPRAIRRLSYRLTEGLPDDVLWMVGLSTPGSPYQLRRDEVLALREVGLTTPEALMLGSQDADAARVKALAGAKQDSQAKANWLRDACRSWKSNQRVRAAERQARRAKKCPRADFVERFYHAAGNDFERVFEDVLAYLKVDCKRLDDKTKTGAPDYLIQLPSSPPLVVELKSREAGKLIDYNRAVEVLAASEVHGYKDAFCVTLCQPGVDPSVPTVIASCERLSVIEAVDLGEALLRYCEGTLSGEQLYRWLATPGQSLIADLPYREYA</sequence>
<evidence type="ECO:0000256" key="4">
    <source>
        <dbReference type="ARBA" id="ARBA00022840"/>
    </source>
</evidence>
<dbReference type="RefSeq" id="WP_150662578.1">
    <property type="nucleotide sequence ID" value="NZ_CABPSA010000001.1"/>
</dbReference>
<feature type="domain" description="Helicase C-terminal" evidence="6">
    <location>
        <begin position="258"/>
        <end position="449"/>
    </location>
</feature>
<dbReference type="EMBL" id="CABPSA010000001">
    <property type="protein sequence ID" value="VVD62561.1"/>
    <property type="molecule type" value="Genomic_DNA"/>
</dbReference>
<dbReference type="OrthoDB" id="9807155at2"/>
<protein>
    <submittedName>
        <fullName evidence="7">Putative helicase HelY</fullName>
        <ecNumber evidence="7">3.6.4.-</ecNumber>
    </submittedName>
</protein>
<dbReference type="SUPFAM" id="SSF52540">
    <property type="entry name" value="P-loop containing nucleoside triphosphate hydrolases"/>
    <property type="match status" value="1"/>
</dbReference>
<dbReference type="InterPro" id="IPR050474">
    <property type="entry name" value="Hel308_SKI2-like"/>
</dbReference>
<proteinExistence type="predicted"/>
<dbReference type="PANTHER" id="PTHR47961:SF1">
    <property type="entry name" value="ATP-DEPENDENT HELICASE MJ1401-RELATED"/>
    <property type="match status" value="1"/>
</dbReference>
<dbReference type="Pfam" id="PF00270">
    <property type="entry name" value="DEAD"/>
    <property type="match status" value="1"/>
</dbReference>
<evidence type="ECO:0000313" key="7">
    <source>
        <dbReference type="EMBL" id="VVD62561.1"/>
    </source>
</evidence>
<dbReference type="GO" id="GO:0005524">
    <property type="term" value="F:ATP binding"/>
    <property type="evidence" value="ECO:0007669"/>
    <property type="project" value="UniProtKB-KW"/>
</dbReference>
<dbReference type="SMART" id="SM00487">
    <property type="entry name" value="DEXDc"/>
    <property type="match status" value="1"/>
</dbReference>
<evidence type="ECO:0000256" key="3">
    <source>
        <dbReference type="ARBA" id="ARBA00022806"/>
    </source>
</evidence>
<evidence type="ECO:0000259" key="6">
    <source>
        <dbReference type="PROSITE" id="PS51194"/>
    </source>
</evidence>
<evidence type="ECO:0000313" key="8">
    <source>
        <dbReference type="Proteomes" id="UP000343335"/>
    </source>
</evidence>
<accession>A0A5E4RIB5</accession>
<keyword evidence="2 7" id="KW-0378">Hydrolase</keyword>
<dbReference type="Gene3D" id="1.10.3380.30">
    <property type="match status" value="1"/>
</dbReference>
<dbReference type="InterPro" id="IPR027417">
    <property type="entry name" value="P-loop_NTPase"/>
</dbReference>
<dbReference type="PROSITE" id="PS51194">
    <property type="entry name" value="HELICASE_CTER"/>
    <property type="match status" value="1"/>
</dbReference>
<evidence type="ECO:0000256" key="2">
    <source>
        <dbReference type="ARBA" id="ARBA00022801"/>
    </source>
</evidence>
<dbReference type="GO" id="GO:0016787">
    <property type="term" value="F:hydrolase activity"/>
    <property type="evidence" value="ECO:0007669"/>
    <property type="project" value="UniProtKB-KW"/>
</dbReference>
<dbReference type="SMART" id="SM00490">
    <property type="entry name" value="HELICc"/>
    <property type="match status" value="1"/>
</dbReference>
<dbReference type="GO" id="GO:0004386">
    <property type="term" value="F:helicase activity"/>
    <property type="evidence" value="ECO:0007669"/>
    <property type="project" value="UniProtKB-KW"/>
</dbReference>
<dbReference type="InterPro" id="IPR001650">
    <property type="entry name" value="Helicase_C-like"/>
</dbReference>
<gene>
    <name evidence="7" type="primary">helY</name>
    <name evidence="7" type="ORF">PCO31010_00183</name>
</gene>
<dbReference type="InterPro" id="IPR011545">
    <property type="entry name" value="DEAD/DEAH_box_helicase_dom"/>
</dbReference>
<dbReference type="InterPro" id="IPR014001">
    <property type="entry name" value="Helicase_ATP-bd"/>
</dbReference>
<dbReference type="CDD" id="cd17921">
    <property type="entry name" value="DEXHc_Ski2"/>
    <property type="match status" value="1"/>
</dbReference>
<reference evidence="7 8" key="1">
    <citation type="submission" date="2019-08" db="EMBL/GenBank/DDBJ databases">
        <authorList>
            <person name="Peeters C."/>
        </authorList>
    </citation>
    <scope>NUCLEOTIDE SEQUENCE [LARGE SCALE GENOMIC DNA]</scope>
    <source>
        <strain evidence="7 8">LMG 31010</strain>
    </source>
</reference>
<keyword evidence="4" id="KW-0067">ATP-binding</keyword>
<dbReference type="PROSITE" id="PS51192">
    <property type="entry name" value="HELICASE_ATP_BIND_1"/>
    <property type="match status" value="1"/>
</dbReference>
<dbReference type="Proteomes" id="UP000343335">
    <property type="component" value="Unassembled WGS sequence"/>
</dbReference>
<evidence type="ECO:0000256" key="1">
    <source>
        <dbReference type="ARBA" id="ARBA00022741"/>
    </source>
</evidence>
<keyword evidence="1" id="KW-0547">Nucleotide-binding</keyword>
<dbReference type="EC" id="3.6.4.-" evidence="7"/>
<keyword evidence="3 7" id="KW-0347">Helicase</keyword>
<organism evidence="7 8">
    <name type="scientific">Pandoraea commovens</name>
    <dbReference type="NCBI Taxonomy" id="2508289"/>
    <lineage>
        <taxon>Bacteria</taxon>
        <taxon>Pseudomonadati</taxon>
        <taxon>Pseudomonadota</taxon>
        <taxon>Betaproteobacteria</taxon>
        <taxon>Burkholderiales</taxon>
        <taxon>Burkholderiaceae</taxon>
        <taxon>Pandoraea</taxon>
    </lineage>
</organism>
<evidence type="ECO:0000259" key="5">
    <source>
        <dbReference type="PROSITE" id="PS51192"/>
    </source>
</evidence>
<feature type="domain" description="Helicase ATP-binding" evidence="5">
    <location>
        <begin position="39"/>
        <end position="216"/>
    </location>
</feature>
<dbReference type="Gene3D" id="3.40.50.300">
    <property type="entry name" value="P-loop containing nucleotide triphosphate hydrolases"/>
    <property type="match status" value="2"/>
</dbReference>